<evidence type="ECO:0000313" key="3">
    <source>
        <dbReference type="Proteomes" id="UP000054217"/>
    </source>
</evidence>
<feature type="transmembrane region" description="Helical" evidence="1">
    <location>
        <begin position="150"/>
        <end position="171"/>
    </location>
</feature>
<proteinExistence type="predicted"/>
<feature type="transmembrane region" description="Helical" evidence="1">
    <location>
        <begin position="20"/>
        <end position="53"/>
    </location>
</feature>
<gene>
    <name evidence="2" type="ORF">M404DRAFT_970002</name>
</gene>
<organism evidence="2 3">
    <name type="scientific">Pisolithus tinctorius Marx 270</name>
    <dbReference type="NCBI Taxonomy" id="870435"/>
    <lineage>
        <taxon>Eukaryota</taxon>
        <taxon>Fungi</taxon>
        <taxon>Dikarya</taxon>
        <taxon>Basidiomycota</taxon>
        <taxon>Agaricomycotina</taxon>
        <taxon>Agaricomycetes</taxon>
        <taxon>Agaricomycetidae</taxon>
        <taxon>Boletales</taxon>
        <taxon>Sclerodermatineae</taxon>
        <taxon>Pisolithaceae</taxon>
        <taxon>Pisolithus</taxon>
    </lineage>
</organism>
<name>A0A0C3JNZ5_PISTI</name>
<dbReference type="Proteomes" id="UP000054217">
    <property type="component" value="Unassembled WGS sequence"/>
</dbReference>
<dbReference type="AlphaFoldDB" id="A0A0C3JNZ5"/>
<dbReference type="EMBL" id="KN831951">
    <property type="protein sequence ID" value="KIO10888.1"/>
    <property type="molecule type" value="Genomic_DNA"/>
</dbReference>
<evidence type="ECO:0000256" key="1">
    <source>
        <dbReference type="SAM" id="Phobius"/>
    </source>
</evidence>
<keyword evidence="1" id="KW-0472">Membrane</keyword>
<accession>A0A0C3JNZ5</accession>
<reference evidence="3" key="2">
    <citation type="submission" date="2015-01" db="EMBL/GenBank/DDBJ databases">
        <title>Evolutionary Origins and Diversification of the Mycorrhizal Mutualists.</title>
        <authorList>
            <consortium name="DOE Joint Genome Institute"/>
            <consortium name="Mycorrhizal Genomics Consortium"/>
            <person name="Kohler A."/>
            <person name="Kuo A."/>
            <person name="Nagy L.G."/>
            <person name="Floudas D."/>
            <person name="Copeland A."/>
            <person name="Barry K.W."/>
            <person name="Cichocki N."/>
            <person name="Veneault-Fourrey C."/>
            <person name="LaButti K."/>
            <person name="Lindquist E.A."/>
            <person name="Lipzen A."/>
            <person name="Lundell T."/>
            <person name="Morin E."/>
            <person name="Murat C."/>
            <person name="Riley R."/>
            <person name="Ohm R."/>
            <person name="Sun H."/>
            <person name="Tunlid A."/>
            <person name="Henrissat B."/>
            <person name="Grigoriev I.V."/>
            <person name="Hibbett D.S."/>
            <person name="Martin F."/>
        </authorList>
    </citation>
    <scope>NUCLEOTIDE SEQUENCE [LARGE SCALE GENOMIC DNA]</scope>
    <source>
        <strain evidence="3">Marx 270</strain>
    </source>
</reference>
<keyword evidence="1" id="KW-0812">Transmembrane</keyword>
<reference evidence="2 3" key="1">
    <citation type="submission" date="2014-04" db="EMBL/GenBank/DDBJ databases">
        <authorList>
            <consortium name="DOE Joint Genome Institute"/>
            <person name="Kuo A."/>
            <person name="Kohler A."/>
            <person name="Costa M.D."/>
            <person name="Nagy L.G."/>
            <person name="Floudas D."/>
            <person name="Copeland A."/>
            <person name="Barry K.W."/>
            <person name="Cichocki N."/>
            <person name="Veneault-Fourrey C."/>
            <person name="LaButti K."/>
            <person name="Lindquist E.A."/>
            <person name="Lipzen A."/>
            <person name="Lundell T."/>
            <person name="Morin E."/>
            <person name="Murat C."/>
            <person name="Sun H."/>
            <person name="Tunlid A."/>
            <person name="Henrissat B."/>
            <person name="Grigoriev I.V."/>
            <person name="Hibbett D.S."/>
            <person name="Martin F."/>
            <person name="Nordberg H.P."/>
            <person name="Cantor M.N."/>
            <person name="Hua S.X."/>
        </authorList>
    </citation>
    <scope>NUCLEOTIDE SEQUENCE [LARGE SCALE GENOMIC DNA]</scope>
    <source>
        <strain evidence="2 3">Marx 270</strain>
    </source>
</reference>
<keyword evidence="1" id="KW-1133">Transmembrane helix</keyword>
<protein>
    <submittedName>
        <fullName evidence="2">Uncharacterized protein</fullName>
    </submittedName>
</protein>
<dbReference type="OrthoDB" id="2548432at2759"/>
<keyword evidence="3" id="KW-1185">Reference proteome</keyword>
<evidence type="ECO:0000313" key="2">
    <source>
        <dbReference type="EMBL" id="KIO10888.1"/>
    </source>
</evidence>
<sequence length="177" mass="20077">MGVLMGLTTLKYILEPFSQVSASVFIATVVFLYFLPLLYDSILLTCLFALYPLGSMPPTTLVKIFALPFCIKCARTIAVLDYVWSGIMTNTLTQNNESSAWFHDPYMIAKWTMQIIDNLYSISFFLYNLHVHTLLINRGEHTTMHLSLQTISIESSIYLLPILFSLSFSTLHKSSLS</sequence>
<dbReference type="InParanoid" id="A0A0C3JNZ5"/>
<dbReference type="HOGENOM" id="CLU_1518484_0_0_1"/>